<name>A0ABP0X2P5_9BRYO</name>
<keyword evidence="3" id="KW-1185">Reference proteome</keyword>
<evidence type="ECO:0000256" key="1">
    <source>
        <dbReference type="SAM" id="MobiDB-lite"/>
    </source>
</evidence>
<organism evidence="2 3">
    <name type="scientific">Sphagnum jensenii</name>
    <dbReference type="NCBI Taxonomy" id="128206"/>
    <lineage>
        <taxon>Eukaryota</taxon>
        <taxon>Viridiplantae</taxon>
        <taxon>Streptophyta</taxon>
        <taxon>Embryophyta</taxon>
        <taxon>Bryophyta</taxon>
        <taxon>Sphagnophytina</taxon>
        <taxon>Sphagnopsida</taxon>
        <taxon>Sphagnales</taxon>
        <taxon>Sphagnaceae</taxon>
        <taxon>Sphagnum</taxon>
    </lineage>
</organism>
<feature type="region of interest" description="Disordered" evidence="1">
    <location>
        <begin position="212"/>
        <end position="250"/>
    </location>
</feature>
<protein>
    <submittedName>
        <fullName evidence="2">Uncharacterized protein</fullName>
    </submittedName>
</protein>
<evidence type="ECO:0000313" key="3">
    <source>
        <dbReference type="Proteomes" id="UP001497444"/>
    </source>
</evidence>
<proteinExistence type="predicted"/>
<sequence length="250" mass="28935">MVLEVERRKKNPVVLEAKPEPEEEARVYQWWCPSSEKGRCSFRRWKVSRDIHWAKQVGIFGYMGVQLRPITPLIKEFLQAIVWFNPKVIESVVQGIPVFFTKEINREMFLLPVAGISKLPVVFQANATEMWCSRIASPDAFLPKEDSESIIPESDEEEDVDATVKLQQTFDEQRRASDVPSKGDPVDLGANLFYTPTSVEHRETVPSACCAFDNDPPTTREKHRRIFGSFERPTNSQLRRNLQQRKRRTK</sequence>
<accession>A0ABP0X2P5</accession>
<reference evidence="2" key="1">
    <citation type="submission" date="2024-02" db="EMBL/GenBank/DDBJ databases">
        <authorList>
            <consortium name="ELIXIR-Norway"/>
            <consortium name="Elixir Norway"/>
        </authorList>
    </citation>
    <scope>NUCLEOTIDE SEQUENCE</scope>
</reference>
<dbReference type="EMBL" id="OZ020100">
    <property type="protein sequence ID" value="CAK9272942.1"/>
    <property type="molecule type" value="Genomic_DNA"/>
</dbReference>
<gene>
    <name evidence="2" type="ORF">CSSPJE1EN1_LOCUS18420</name>
</gene>
<evidence type="ECO:0000313" key="2">
    <source>
        <dbReference type="EMBL" id="CAK9272942.1"/>
    </source>
</evidence>
<dbReference type="Proteomes" id="UP001497444">
    <property type="component" value="Chromosome 5"/>
</dbReference>